<name>A0A2T4IHA8_9RHOO</name>
<dbReference type="SMART" id="SM00448">
    <property type="entry name" value="REC"/>
    <property type="match status" value="1"/>
</dbReference>
<protein>
    <submittedName>
        <fullName evidence="3">Response regulator</fullName>
    </submittedName>
</protein>
<sequence>MTLRAMLRHAGLEVVGEAPSAEQGLELVRRHQPEVVCIDVVLPGMDGIAALGVLRGEFPALTAVAVTGQSDRDTVTRLISQGADGVVVKPFSAARLIEEIGRARGLRAGRRAAEGEVK</sequence>
<dbReference type="InterPro" id="IPR011006">
    <property type="entry name" value="CheY-like_superfamily"/>
</dbReference>
<keyword evidence="4" id="KW-1185">Reference proteome</keyword>
<reference evidence="3 4" key="1">
    <citation type="submission" date="2018-03" db="EMBL/GenBank/DDBJ databases">
        <authorList>
            <person name="Keele B.F."/>
        </authorList>
    </citation>
    <scope>NUCLEOTIDE SEQUENCE [LARGE SCALE GENOMIC DNA]</scope>
    <source>
        <strain evidence="3 4">D20</strain>
    </source>
</reference>
<evidence type="ECO:0000256" key="1">
    <source>
        <dbReference type="PROSITE-ProRule" id="PRU00169"/>
    </source>
</evidence>
<comment type="caution">
    <text evidence="3">The sequence shown here is derived from an EMBL/GenBank/DDBJ whole genome shotgun (WGS) entry which is preliminary data.</text>
</comment>
<dbReference type="SUPFAM" id="SSF52172">
    <property type="entry name" value="CheY-like"/>
    <property type="match status" value="1"/>
</dbReference>
<evidence type="ECO:0000313" key="3">
    <source>
        <dbReference type="EMBL" id="PTD97159.1"/>
    </source>
</evidence>
<evidence type="ECO:0000259" key="2">
    <source>
        <dbReference type="PROSITE" id="PS50110"/>
    </source>
</evidence>
<dbReference type="InterPro" id="IPR052048">
    <property type="entry name" value="ST_Response_Regulator"/>
</dbReference>
<dbReference type="OrthoDB" id="9816469at2"/>
<feature type="domain" description="Response regulatory" evidence="2">
    <location>
        <begin position="1"/>
        <end position="104"/>
    </location>
</feature>
<dbReference type="GO" id="GO:0000160">
    <property type="term" value="P:phosphorelay signal transduction system"/>
    <property type="evidence" value="ECO:0007669"/>
    <property type="project" value="InterPro"/>
</dbReference>
<evidence type="ECO:0000313" key="4">
    <source>
        <dbReference type="Proteomes" id="UP000241193"/>
    </source>
</evidence>
<dbReference type="AlphaFoldDB" id="A0A2T4IHA8"/>
<dbReference type="Gene3D" id="3.40.50.2300">
    <property type="match status" value="1"/>
</dbReference>
<keyword evidence="1" id="KW-0597">Phosphoprotein</keyword>
<dbReference type="InterPro" id="IPR058245">
    <property type="entry name" value="NreC/VraR/RcsB-like_REC"/>
</dbReference>
<reference evidence="3 4" key="2">
    <citation type="submission" date="2018-04" db="EMBL/GenBank/DDBJ databases">
        <title>Thauera lacus sp. nov., isolated from an saline lake in Inner Mongolia, China.</title>
        <authorList>
            <person name="Liang Q.-Y."/>
        </authorList>
    </citation>
    <scope>NUCLEOTIDE SEQUENCE [LARGE SCALE GENOMIC DNA]</scope>
    <source>
        <strain evidence="3 4">D20</strain>
    </source>
</reference>
<organism evidence="3 4">
    <name type="scientific">Pseudothauera lacus</name>
    <dbReference type="NCBI Taxonomy" id="2136175"/>
    <lineage>
        <taxon>Bacteria</taxon>
        <taxon>Pseudomonadati</taxon>
        <taxon>Pseudomonadota</taxon>
        <taxon>Betaproteobacteria</taxon>
        <taxon>Rhodocyclales</taxon>
        <taxon>Zoogloeaceae</taxon>
        <taxon>Pseudothauera</taxon>
    </lineage>
</organism>
<dbReference type="Proteomes" id="UP000241193">
    <property type="component" value="Unassembled WGS sequence"/>
</dbReference>
<feature type="modified residue" description="4-aspartylphosphate" evidence="1">
    <location>
        <position position="39"/>
    </location>
</feature>
<dbReference type="PROSITE" id="PS50110">
    <property type="entry name" value="RESPONSE_REGULATORY"/>
    <property type="match status" value="1"/>
</dbReference>
<proteinExistence type="predicted"/>
<dbReference type="PANTHER" id="PTHR43228:SF1">
    <property type="entry name" value="TWO-COMPONENT RESPONSE REGULATOR ARR22"/>
    <property type="match status" value="1"/>
</dbReference>
<dbReference type="EMBL" id="PZKC01000004">
    <property type="protein sequence ID" value="PTD97159.1"/>
    <property type="molecule type" value="Genomic_DNA"/>
</dbReference>
<dbReference type="InterPro" id="IPR001789">
    <property type="entry name" value="Sig_transdc_resp-reg_receiver"/>
</dbReference>
<dbReference type="CDD" id="cd17535">
    <property type="entry name" value="REC_NarL-like"/>
    <property type="match status" value="1"/>
</dbReference>
<accession>A0A2T4IHA8</accession>
<dbReference type="PANTHER" id="PTHR43228">
    <property type="entry name" value="TWO-COMPONENT RESPONSE REGULATOR"/>
    <property type="match status" value="1"/>
</dbReference>
<gene>
    <name evidence="3" type="ORF">C8261_06355</name>
</gene>
<dbReference type="Pfam" id="PF00072">
    <property type="entry name" value="Response_reg"/>
    <property type="match status" value="1"/>
</dbReference>